<name>A0AAJ1MCM0_LIMMU</name>
<keyword evidence="1" id="KW-1133">Transmembrane helix</keyword>
<feature type="transmembrane region" description="Helical" evidence="1">
    <location>
        <begin position="133"/>
        <end position="154"/>
    </location>
</feature>
<feature type="transmembrane region" description="Helical" evidence="1">
    <location>
        <begin position="10"/>
        <end position="28"/>
    </location>
</feature>
<feature type="transmembrane region" description="Helical" evidence="1">
    <location>
        <begin position="204"/>
        <end position="223"/>
    </location>
</feature>
<proteinExistence type="predicted"/>
<feature type="transmembrane region" description="Helical" evidence="1">
    <location>
        <begin position="559"/>
        <end position="577"/>
    </location>
</feature>
<organism evidence="2 3">
    <name type="scientific">Limosilactobacillus mucosae</name>
    <name type="common">Lactobacillus mucosae</name>
    <dbReference type="NCBI Taxonomy" id="97478"/>
    <lineage>
        <taxon>Bacteria</taxon>
        <taxon>Bacillati</taxon>
        <taxon>Bacillota</taxon>
        <taxon>Bacilli</taxon>
        <taxon>Lactobacillales</taxon>
        <taxon>Lactobacillaceae</taxon>
        <taxon>Limosilactobacillus</taxon>
    </lineage>
</organism>
<evidence type="ECO:0000313" key="2">
    <source>
        <dbReference type="EMBL" id="MDC2830668.1"/>
    </source>
</evidence>
<feature type="transmembrane region" description="Helical" evidence="1">
    <location>
        <begin position="34"/>
        <end position="54"/>
    </location>
</feature>
<feature type="transmembrane region" description="Helical" evidence="1">
    <location>
        <begin position="529"/>
        <end position="547"/>
    </location>
</feature>
<feature type="transmembrane region" description="Helical" evidence="1">
    <location>
        <begin position="293"/>
        <end position="320"/>
    </location>
</feature>
<dbReference type="RefSeq" id="WP_272225852.1">
    <property type="nucleotide sequence ID" value="NZ_JAQONE010000027.1"/>
</dbReference>
<feature type="transmembrane region" description="Helical" evidence="1">
    <location>
        <begin position="332"/>
        <end position="355"/>
    </location>
</feature>
<feature type="transmembrane region" description="Helical" evidence="1">
    <location>
        <begin position="66"/>
        <end position="86"/>
    </location>
</feature>
<accession>A0AAJ1MCM0</accession>
<dbReference type="AlphaFoldDB" id="A0AAJ1MCM0"/>
<evidence type="ECO:0000313" key="3">
    <source>
        <dbReference type="Proteomes" id="UP001220670"/>
    </source>
</evidence>
<feature type="transmembrane region" description="Helical" evidence="1">
    <location>
        <begin position="98"/>
        <end position="121"/>
    </location>
</feature>
<comment type="caution">
    <text evidence="2">The sequence shown here is derived from an EMBL/GenBank/DDBJ whole genome shotgun (WGS) entry which is preliminary data.</text>
</comment>
<feature type="transmembrane region" description="Helical" evidence="1">
    <location>
        <begin position="235"/>
        <end position="251"/>
    </location>
</feature>
<dbReference type="Proteomes" id="UP001220670">
    <property type="component" value="Unassembled WGS sequence"/>
</dbReference>
<dbReference type="Pfam" id="PF19484">
    <property type="entry name" value="DUF6020"/>
    <property type="match status" value="1"/>
</dbReference>
<evidence type="ECO:0000256" key="1">
    <source>
        <dbReference type="SAM" id="Phobius"/>
    </source>
</evidence>
<dbReference type="InterPro" id="IPR046062">
    <property type="entry name" value="DUF6020"/>
</dbReference>
<dbReference type="EMBL" id="JAQONE010000027">
    <property type="protein sequence ID" value="MDC2830668.1"/>
    <property type="molecule type" value="Genomic_DNA"/>
</dbReference>
<feature type="transmembrane region" description="Helical" evidence="1">
    <location>
        <begin position="263"/>
        <end position="281"/>
    </location>
</feature>
<gene>
    <name evidence="2" type="ORF">PO250_10330</name>
</gene>
<keyword evidence="1" id="KW-0812">Transmembrane</keyword>
<reference evidence="2" key="1">
    <citation type="submission" date="2023-01" db="EMBL/GenBank/DDBJ databases">
        <title>Genome analysis of 13 Lactobacillus isolated from gut of wild boar.</title>
        <authorList>
            <person name="Papp P."/>
            <person name="Libisch B."/>
            <person name="Nagy T."/>
            <person name="Olasz F."/>
        </authorList>
    </citation>
    <scope>NUCLEOTIDE SEQUENCE</scope>
    <source>
        <strain evidence="2">F146</strain>
    </source>
</reference>
<feature type="transmembrane region" description="Helical" evidence="1">
    <location>
        <begin position="502"/>
        <end position="523"/>
    </location>
</feature>
<protein>
    <submittedName>
        <fullName evidence="2">DUF6020 family protein</fullName>
    </submittedName>
</protein>
<sequence length="583" mass="67585">MKKFFSKYKIVFETVITIISFYMLINLSKTNIDNIYYLVFMPIMAFVAAVFYFGNKYHNFNKIISYILALLLAGITITSLSFSIYGDSRILGFNWIQTIFILFSFTILFDKCFQLLIALTLKLSTYVGKNKTISWKTSFLIIFALWLVYLIPFLPGNIAGDGNFQLAQFFHHAPMTNHHPFFTTILEGGIVYIGHSLGSDNLGLFLYVFVQLLICCTIYSYSIYKISLLGFSKKVGYWLSIIVGILPYWSFLSETLHKDALFIAFFAWFTTECIVISCDIFTKNRISKTEIAILTIAALLVSLWRNNGFFLVVPSIFLFIFTNKRENWKPFLISLLTVSFIYIGFSKAILPIIGVQSTEKREAYSLPVQQTARYLRDYPEDVTTNEQKVLKSTFNNYKNLSKLYNPNIADPVKFNMKDKFNTGAYLKVWLSMGLRHPKTYLEAAYAGTYFYYSPWYKGQNFIWCSNMSKFEFPKFLNFYYLTPSRVRDNIQNVLTTIINIPIFNILTNDTLCIWFCILMFAYLWKKNGFLFTIPIFPVLINLLVCIASPVNGMVRYSGCALFATYTLVMYFVFILKFKGDKSE</sequence>
<keyword evidence="1" id="KW-0472">Membrane</keyword>